<feature type="region of interest" description="Disordered" evidence="5">
    <location>
        <begin position="374"/>
        <end position="403"/>
    </location>
</feature>
<evidence type="ECO:0000256" key="1">
    <source>
        <dbReference type="ARBA" id="ARBA00005417"/>
    </source>
</evidence>
<dbReference type="Pfam" id="PF08352">
    <property type="entry name" value="oligo_HPY"/>
    <property type="match status" value="2"/>
</dbReference>
<sequence>MTIDAADTTYEATVLNRTDIVRIQNLSVSYLSGNRQVDVLKDVTLQLRRGHVLGLVGESGSGKSTLASALLGSLRSTSFVSNGSVHVAGQDVFALAPRELRRLRMAEVAMVPQNAGNALTPTMKIGEQIAEVLHHLKGNKAAQRARAEELLRLVRLPNPGPALDRYPHQFSGGQQQRIGIAMALAANPSLLVLDEPTTGLDVVTQAAILDLLTELQQTLGMSMVMVSHDLGVIDKMCTDIALLRKGAVVESGLTRSVLAQPQHAYTRGLIDSVPRIDTPGIPPGMDQSVIDAGTVREGAVELYIRTPPREPKPVLSVRELTIDYRKKPVPGTGPTVQDVSFEVNAGEIVALVGESGSGKSTIANAIAGLQKSEGGQMSLSGSGDESANHLRGSGNLARTVSSRPKSLRQAVQLIFQNADTSLNPRHSVRTAIARPLKLFGVKGATVERALEEVELPASFAQRLPGQLSGGQRQRVGIARAIAAGPSLVLADEVVSALDVSVQSSILRLMDTLSRDKDIGFLFITHDLAVVRSVADRVVVLYLGRIVEDGTVEEIFSDTSHPYTRLLLDSVIELGDDHKAKAQAVRDEIPDAPPELGCPFASRCPIVRDVCRTVVPPTIQVSETHRIKCHADVAEPRPSIPAL</sequence>
<evidence type="ECO:0000313" key="8">
    <source>
        <dbReference type="Proteomes" id="UP001589702"/>
    </source>
</evidence>
<gene>
    <name evidence="7" type="ORF">ACFFP1_03140</name>
</gene>
<name>A0ABV5XUQ9_ARTRM</name>
<dbReference type="PROSITE" id="PS00211">
    <property type="entry name" value="ABC_TRANSPORTER_1"/>
    <property type="match status" value="2"/>
</dbReference>
<dbReference type="NCBIfam" id="TIGR01727">
    <property type="entry name" value="oligo_HPY"/>
    <property type="match status" value="1"/>
</dbReference>
<protein>
    <submittedName>
        <fullName evidence="7">ABC transporter ATP-binding protein</fullName>
    </submittedName>
</protein>
<dbReference type="InterPro" id="IPR017871">
    <property type="entry name" value="ABC_transporter-like_CS"/>
</dbReference>
<feature type="domain" description="ABC transporter" evidence="6">
    <location>
        <begin position="21"/>
        <end position="270"/>
    </location>
</feature>
<dbReference type="CDD" id="cd03257">
    <property type="entry name" value="ABC_NikE_OppD_transporters"/>
    <property type="match status" value="2"/>
</dbReference>
<dbReference type="GO" id="GO:0005524">
    <property type="term" value="F:ATP binding"/>
    <property type="evidence" value="ECO:0007669"/>
    <property type="project" value="UniProtKB-KW"/>
</dbReference>
<organism evidence="7 8">
    <name type="scientific">Arthrobacter ramosus</name>
    <dbReference type="NCBI Taxonomy" id="1672"/>
    <lineage>
        <taxon>Bacteria</taxon>
        <taxon>Bacillati</taxon>
        <taxon>Actinomycetota</taxon>
        <taxon>Actinomycetes</taxon>
        <taxon>Micrococcales</taxon>
        <taxon>Micrococcaceae</taxon>
        <taxon>Arthrobacter</taxon>
    </lineage>
</organism>
<evidence type="ECO:0000259" key="6">
    <source>
        <dbReference type="PROSITE" id="PS50893"/>
    </source>
</evidence>
<comment type="similarity">
    <text evidence="1">Belongs to the ABC transporter superfamily.</text>
</comment>
<evidence type="ECO:0000313" key="7">
    <source>
        <dbReference type="EMBL" id="MFB9818491.1"/>
    </source>
</evidence>
<evidence type="ECO:0000256" key="3">
    <source>
        <dbReference type="ARBA" id="ARBA00022741"/>
    </source>
</evidence>
<accession>A0ABV5XUQ9</accession>
<dbReference type="RefSeq" id="WP_234748821.1">
    <property type="nucleotide sequence ID" value="NZ_BAAAWN010000001.1"/>
</dbReference>
<dbReference type="EMBL" id="JBHMBC010000007">
    <property type="protein sequence ID" value="MFB9818491.1"/>
    <property type="molecule type" value="Genomic_DNA"/>
</dbReference>
<keyword evidence="4 7" id="KW-0067">ATP-binding</keyword>
<proteinExistence type="inferred from homology"/>
<dbReference type="InterPro" id="IPR050319">
    <property type="entry name" value="ABC_transp_ATP-bind"/>
</dbReference>
<dbReference type="PANTHER" id="PTHR43776">
    <property type="entry name" value="TRANSPORT ATP-BINDING PROTEIN"/>
    <property type="match status" value="1"/>
</dbReference>
<evidence type="ECO:0000256" key="2">
    <source>
        <dbReference type="ARBA" id="ARBA00022448"/>
    </source>
</evidence>
<evidence type="ECO:0000256" key="4">
    <source>
        <dbReference type="ARBA" id="ARBA00022840"/>
    </source>
</evidence>
<evidence type="ECO:0000256" key="5">
    <source>
        <dbReference type="SAM" id="MobiDB-lite"/>
    </source>
</evidence>
<dbReference type="InterPro" id="IPR003593">
    <property type="entry name" value="AAA+_ATPase"/>
</dbReference>
<reference evidence="7 8" key="1">
    <citation type="submission" date="2024-09" db="EMBL/GenBank/DDBJ databases">
        <authorList>
            <person name="Sun Q."/>
            <person name="Mori K."/>
        </authorList>
    </citation>
    <scope>NUCLEOTIDE SEQUENCE [LARGE SCALE GENOMIC DNA]</scope>
    <source>
        <strain evidence="7 8">JCM 1334</strain>
    </source>
</reference>
<keyword evidence="2" id="KW-0813">Transport</keyword>
<dbReference type="SUPFAM" id="SSF52540">
    <property type="entry name" value="P-loop containing nucleoside triphosphate hydrolases"/>
    <property type="match status" value="2"/>
</dbReference>
<dbReference type="Gene3D" id="3.40.50.300">
    <property type="entry name" value="P-loop containing nucleotide triphosphate hydrolases"/>
    <property type="match status" value="2"/>
</dbReference>
<dbReference type="InterPro" id="IPR013563">
    <property type="entry name" value="Oligopep_ABC_C"/>
</dbReference>
<dbReference type="NCBIfam" id="NF007739">
    <property type="entry name" value="PRK10419.1"/>
    <property type="match status" value="2"/>
</dbReference>
<keyword evidence="3" id="KW-0547">Nucleotide-binding</keyword>
<dbReference type="InterPro" id="IPR027417">
    <property type="entry name" value="P-loop_NTPase"/>
</dbReference>
<dbReference type="NCBIfam" id="NF008453">
    <property type="entry name" value="PRK11308.1"/>
    <property type="match status" value="2"/>
</dbReference>
<dbReference type="InterPro" id="IPR003439">
    <property type="entry name" value="ABC_transporter-like_ATP-bd"/>
</dbReference>
<feature type="compositionally biased region" description="Polar residues" evidence="5">
    <location>
        <begin position="374"/>
        <end position="385"/>
    </location>
</feature>
<comment type="caution">
    <text evidence="7">The sequence shown here is derived from an EMBL/GenBank/DDBJ whole genome shotgun (WGS) entry which is preliminary data.</text>
</comment>
<dbReference type="PROSITE" id="PS50893">
    <property type="entry name" value="ABC_TRANSPORTER_2"/>
    <property type="match status" value="2"/>
</dbReference>
<dbReference type="SMART" id="SM00382">
    <property type="entry name" value="AAA"/>
    <property type="match status" value="2"/>
</dbReference>
<feature type="domain" description="ABC transporter" evidence="6">
    <location>
        <begin position="317"/>
        <end position="567"/>
    </location>
</feature>
<dbReference type="PANTHER" id="PTHR43776:SF7">
    <property type="entry name" value="D,D-DIPEPTIDE TRANSPORT ATP-BINDING PROTEIN DDPF-RELATED"/>
    <property type="match status" value="1"/>
</dbReference>
<keyword evidence="8" id="KW-1185">Reference proteome</keyword>
<dbReference type="Pfam" id="PF00005">
    <property type="entry name" value="ABC_tran"/>
    <property type="match status" value="2"/>
</dbReference>
<dbReference type="Proteomes" id="UP001589702">
    <property type="component" value="Unassembled WGS sequence"/>
</dbReference>